<dbReference type="Gene3D" id="3.20.20.150">
    <property type="entry name" value="Divalent-metal-dependent TIM barrel enzymes"/>
    <property type="match status" value="1"/>
</dbReference>
<protein>
    <submittedName>
        <fullName evidence="3">Sugar phosphate isomerase/epimerase</fullName>
    </submittedName>
</protein>
<name>A0A372NR95_9SPHI</name>
<comment type="caution">
    <text evidence="3">The sequence shown here is derived from an EMBL/GenBank/DDBJ whole genome shotgun (WGS) entry which is preliminary data.</text>
</comment>
<keyword evidence="1" id="KW-0732">Signal</keyword>
<reference evidence="3 4" key="1">
    <citation type="submission" date="2018-08" db="EMBL/GenBank/DDBJ databases">
        <title>Mucilaginibacter sp. MYSH2.</title>
        <authorList>
            <person name="Seo T."/>
        </authorList>
    </citation>
    <scope>NUCLEOTIDE SEQUENCE [LARGE SCALE GENOMIC DNA]</scope>
    <source>
        <strain evidence="3 4">MYSH2</strain>
    </source>
</reference>
<dbReference type="PROSITE" id="PS51318">
    <property type="entry name" value="TAT"/>
    <property type="match status" value="1"/>
</dbReference>
<evidence type="ECO:0000313" key="4">
    <source>
        <dbReference type="Proteomes" id="UP000264217"/>
    </source>
</evidence>
<dbReference type="Pfam" id="PF01261">
    <property type="entry name" value="AP_endonuc_2"/>
    <property type="match status" value="1"/>
</dbReference>
<dbReference type="InterPro" id="IPR013022">
    <property type="entry name" value="Xyl_isomerase-like_TIM-brl"/>
</dbReference>
<keyword evidence="3" id="KW-0413">Isomerase</keyword>
<keyword evidence="4" id="KW-1185">Reference proteome</keyword>
<dbReference type="OrthoDB" id="263912at2"/>
<dbReference type="GO" id="GO:0016853">
    <property type="term" value="F:isomerase activity"/>
    <property type="evidence" value="ECO:0007669"/>
    <property type="project" value="UniProtKB-KW"/>
</dbReference>
<evidence type="ECO:0000259" key="2">
    <source>
        <dbReference type="Pfam" id="PF01261"/>
    </source>
</evidence>
<feature type="domain" description="Xylose isomerase-like TIM barrel" evidence="2">
    <location>
        <begin position="176"/>
        <end position="297"/>
    </location>
</feature>
<dbReference type="PANTHER" id="PTHR12110:SF41">
    <property type="entry name" value="INOSOSE DEHYDRATASE"/>
    <property type="match status" value="1"/>
</dbReference>
<gene>
    <name evidence="3" type="ORF">D0C36_16750</name>
</gene>
<dbReference type="PANTHER" id="PTHR12110">
    <property type="entry name" value="HYDROXYPYRUVATE ISOMERASE"/>
    <property type="match status" value="1"/>
</dbReference>
<feature type="signal peptide" evidence="1">
    <location>
        <begin position="1"/>
        <end position="31"/>
    </location>
</feature>
<proteinExistence type="predicted"/>
<dbReference type="RefSeq" id="WP_117393592.1">
    <property type="nucleotide sequence ID" value="NZ_QWDC01000003.1"/>
</dbReference>
<dbReference type="Proteomes" id="UP000264217">
    <property type="component" value="Unassembled WGS sequence"/>
</dbReference>
<dbReference type="SUPFAM" id="SSF51658">
    <property type="entry name" value="Xylose isomerase-like"/>
    <property type="match status" value="1"/>
</dbReference>
<evidence type="ECO:0000313" key="3">
    <source>
        <dbReference type="EMBL" id="RFZ91348.1"/>
    </source>
</evidence>
<evidence type="ECO:0000256" key="1">
    <source>
        <dbReference type="SAM" id="SignalP"/>
    </source>
</evidence>
<sequence length="313" mass="34155">MEKQHLSRRRFIATGAFAAGGLLLASKAGKAASLVAGAWAKPNSVINGVQIGVITYSFRSMPGTAEDLLKYCIDTNINAIELMGDAAEAYAGAPKRDASQSWQDFAPKLAEWRASVSMDKFKELRKMYNDAGVTIYAWKPNALGAKNTDAEIDYAFNAGKALGANHVTVELPDEAQTKRLGDLAAKHKMMVGYHAHTQATPTLWDTALSQSKYNGINLDIGHYASGTSSSPVPFIEKYHDRITSMHIKDRKFHDGPNAPWGEGDTPIKEVLQLMKKNKYKFPATIELEYNIPAGSDAVAEVKKCRAYAADALK</sequence>
<feature type="chain" id="PRO_5016662682" evidence="1">
    <location>
        <begin position="32"/>
        <end position="313"/>
    </location>
</feature>
<dbReference type="InterPro" id="IPR006311">
    <property type="entry name" value="TAT_signal"/>
</dbReference>
<dbReference type="AlphaFoldDB" id="A0A372NR95"/>
<dbReference type="InterPro" id="IPR036237">
    <property type="entry name" value="Xyl_isomerase-like_sf"/>
</dbReference>
<organism evidence="3 4">
    <name type="scientific">Mucilaginibacter conchicola</name>
    <dbReference type="NCBI Taxonomy" id="2303333"/>
    <lineage>
        <taxon>Bacteria</taxon>
        <taxon>Pseudomonadati</taxon>
        <taxon>Bacteroidota</taxon>
        <taxon>Sphingobacteriia</taxon>
        <taxon>Sphingobacteriales</taxon>
        <taxon>Sphingobacteriaceae</taxon>
        <taxon>Mucilaginibacter</taxon>
    </lineage>
</organism>
<dbReference type="InterPro" id="IPR050312">
    <property type="entry name" value="IolE/XylAMocC-like"/>
</dbReference>
<dbReference type="EMBL" id="QWDC01000003">
    <property type="protein sequence ID" value="RFZ91348.1"/>
    <property type="molecule type" value="Genomic_DNA"/>
</dbReference>
<accession>A0A372NR95</accession>